<organism evidence="2 3">
    <name type="scientific">Channa striata</name>
    <name type="common">Snakehead murrel</name>
    <name type="synonym">Ophicephalus striatus</name>
    <dbReference type="NCBI Taxonomy" id="64152"/>
    <lineage>
        <taxon>Eukaryota</taxon>
        <taxon>Metazoa</taxon>
        <taxon>Chordata</taxon>
        <taxon>Craniata</taxon>
        <taxon>Vertebrata</taxon>
        <taxon>Euteleostomi</taxon>
        <taxon>Actinopterygii</taxon>
        <taxon>Neopterygii</taxon>
        <taxon>Teleostei</taxon>
        <taxon>Neoteleostei</taxon>
        <taxon>Acanthomorphata</taxon>
        <taxon>Anabantaria</taxon>
        <taxon>Anabantiformes</taxon>
        <taxon>Channoidei</taxon>
        <taxon>Channidae</taxon>
        <taxon>Channa</taxon>
    </lineage>
</organism>
<dbReference type="EMBL" id="JAUPFM010000012">
    <property type="protein sequence ID" value="KAK2835860.1"/>
    <property type="molecule type" value="Genomic_DNA"/>
</dbReference>
<evidence type="ECO:0000256" key="1">
    <source>
        <dbReference type="SAM" id="MobiDB-lite"/>
    </source>
</evidence>
<dbReference type="AlphaFoldDB" id="A0AA88MDY0"/>
<proteinExistence type="predicted"/>
<dbReference type="Proteomes" id="UP001187415">
    <property type="component" value="Unassembled WGS sequence"/>
</dbReference>
<reference evidence="2" key="1">
    <citation type="submission" date="2023-07" db="EMBL/GenBank/DDBJ databases">
        <title>Chromosome-level Genome Assembly of Striped Snakehead (Channa striata).</title>
        <authorList>
            <person name="Liu H."/>
        </authorList>
    </citation>
    <scope>NUCLEOTIDE SEQUENCE</scope>
    <source>
        <strain evidence="2">Gz</strain>
        <tissue evidence="2">Muscle</tissue>
    </source>
</reference>
<accession>A0AA88MDY0</accession>
<protein>
    <submittedName>
        <fullName evidence="2">Uncharacterized protein</fullName>
    </submittedName>
</protein>
<comment type="caution">
    <text evidence="2">The sequence shown here is derived from an EMBL/GenBank/DDBJ whole genome shotgun (WGS) entry which is preliminary data.</text>
</comment>
<evidence type="ECO:0000313" key="2">
    <source>
        <dbReference type="EMBL" id="KAK2835860.1"/>
    </source>
</evidence>
<keyword evidence="3" id="KW-1185">Reference proteome</keyword>
<name>A0AA88MDY0_CHASR</name>
<feature type="region of interest" description="Disordered" evidence="1">
    <location>
        <begin position="1"/>
        <end position="38"/>
    </location>
</feature>
<evidence type="ECO:0000313" key="3">
    <source>
        <dbReference type="Proteomes" id="UP001187415"/>
    </source>
</evidence>
<feature type="compositionally biased region" description="Polar residues" evidence="1">
    <location>
        <begin position="29"/>
        <end position="38"/>
    </location>
</feature>
<gene>
    <name evidence="2" type="ORF">Q5P01_016344</name>
</gene>
<sequence length="100" mass="10910">MCRGEAISSSNITQRPDPDGAAMCHSHTRSGQKPQLSEQLLSTTCPLTADAFSDSPPGLIELHHHSVSCKTLLIQQHFPHPHPAQAALSIMFIHKCLPHE</sequence>